<evidence type="ECO:0000313" key="1">
    <source>
        <dbReference type="EMBL" id="KCV68060.1"/>
    </source>
</evidence>
<proteinExistence type="predicted"/>
<accession>A0A058Z1D6</accession>
<dbReference type="RefSeq" id="XP_009497627.1">
    <property type="nucleotide sequence ID" value="XM_009499352.1"/>
</dbReference>
<sequence>MTVDGSPQPAGDWRAFWLRDPGALEAEADGESVRSLLFESLDEWASGGEPRPAVAAAVDAATTGLLLLLERHGPAGRWAAALRLAAGAHEHDRRVGQLLRGLAAKPELAALEPELCRALAERRASAQDRDLRYNNFFSLCFPPNEDAEVGAWLVLDDRMARVLGQQLGHGEAGDPDEGEVHWATFARVLESVPEPGSFRALAPWPRDLRMFFAWEPEDERPGQGAPFPPAGWSLFPRAGGFVGRAIRLREAVRLCRALQPTFAQADALFRQVDGTFGWDWRRDAAGALAHVRLLGAVPADYRDLLVGVVAQAAGGWAGAEDPAQAEAPGAGGRARQLALTVGLMDWLGFGFGWEDVRSVVALGCAAGGVAAIRAEVALLVGLLRRGDPGAVDEPAAASSPVTGPASVAMPAAVAGTLFGEWLLGGGAPARVAAMVLPPGGAQEVHAAERRPRRE</sequence>
<evidence type="ECO:0000313" key="2">
    <source>
        <dbReference type="Proteomes" id="UP000030693"/>
    </source>
</evidence>
<gene>
    <name evidence="1" type="ORF">H696_05527</name>
</gene>
<dbReference type="GeneID" id="20530252"/>
<protein>
    <submittedName>
        <fullName evidence="1">Uncharacterized protein</fullName>
    </submittedName>
</protein>
<dbReference type="Proteomes" id="UP000030693">
    <property type="component" value="Unassembled WGS sequence"/>
</dbReference>
<name>A0A058Z1D6_FONAL</name>
<reference evidence="1" key="1">
    <citation type="submission" date="2013-04" db="EMBL/GenBank/DDBJ databases">
        <title>The Genome Sequence of Fonticula alba ATCC 38817.</title>
        <authorList>
            <consortium name="The Broad Institute Genomics Platform"/>
            <person name="Russ C."/>
            <person name="Cuomo C."/>
            <person name="Burger G."/>
            <person name="Gray M.W."/>
            <person name="Holland P.W.H."/>
            <person name="King N."/>
            <person name="Lang F.B.F."/>
            <person name="Roger A.J."/>
            <person name="Ruiz-Trillo I."/>
            <person name="Brown M."/>
            <person name="Walker B."/>
            <person name="Young S."/>
            <person name="Zeng Q."/>
            <person name="Gargeya S."/>
            <person name="Fitzgerald M."/>
            <person name="Haas B."/>
            <person name="Abouelleil A."/>
            <person name="Allen A.W."/>
            <person name="Alvarado L."/>
            <person name="Arachchi H.M."/>
            <person name="Berlin A.M."/>
            <person name="Chapman S.B."/>
            <person name="Gainer-Dewar J."/>
            <person name="Goldberg J."/>
            <person name="Griggs A."/>
            <person name="Gujja S."/>
            <person name="Hansen M."/>
            <person name="Howarth C."/>
            <person name="Imamovic A."/>
            <person name="Ireland A."/>
            <person name="Larimer J."/>
            <person name="McCowan C."/>
            <person name="Murphy C."/>
            <person name="Pearson M."/>
            <person name="Poon T.W."/>
            <person name="Priest M."/>
            <person name="Roberts A."/>
            <person name="Saif S."/>
            <person name="Shea T."/>
            <person name="Sisk P."/>
            <person name="Sykes S."/>
            <person name="Wortman J."/>
            <person name="Nusbaum C."/>
            <person name="Birren B."/>
        </authorList>
    </citation>
    <scope>NUCLEOTIDE SEQUENCE [LARGE SCALE GENOMIC DNA]</scope>
    <source>
        <strain evidence="1">ATCC 38817</strain>
    </source>
</reference>
<organism evidence="1">
    <name type="scientific">Fonticula alba</name>
    <name type="common">Slime mold</name>
    <dbReference type="NCBI Taxonomy" id="691883"/>
    <lineage>
        <taxon>Eukaryota</taxon>
        <taxon>Rotosphaerida</taxon>
        <taxon>Fonticulaceae</taxon>
        <taxon>Fonticula</taxon>
    </lineage>
</organism>
<dbReference type="EMBL" id="KB932211">
    <property type="protein sequence ID" value="KCV68060.1"/>
    <property type="molecule type" value="Genomic_DNA"/>
</dbReference>
<dbReference type="AlphaFoldDB" id="A0A058Z1D6"/>
<keyword evidence="2" id="KW-1185">Reference proteome</keyword>